<feature type="region of interest" description="Disordered" evidence="2">
    <location>
        <begin position="1"/>
        <end position="24"/>
    </location>
</feature>
<accession>A0ABQ6F7Y8</accession>
<evidence type="ECO:0000259" key="3">
    <source>
        <dbReference type="Pfam" id="PF01464"/>
    </source>
</evidence>
<keyword evidence="5" id="KW-1185">Reference proteome</keyword>
<dbReference type="SUPFAM" id="SSF53955">
    <property type="entry name" value="Lysozyme-like"/>
    <property type="match status" value="1"/>
</dbReference>
<reference evidence="5" key="1">
    <citation type="journal article" date="2019" name="Int. J. Syst. Evol. Microbiol.">
        <title>The Global Catalogue of Microorganisms (GCM) 10K type strain sequencing project: providing services to taxonomists for standard genome sequencing and annotation.</title>
        <authorList>
            <consortium name="The Broad Institute Genomics Platform"/>
            <consortium name="The Broad Institute Genome Sequencing Center for Infectious Disease"/>
            <person name="Wu L."/>
            <person name="Ma J."/>
        </authorList>
    </citation>
    <scope>NUCLEOTIDE SEQUENCE [LARGE SCALE GENOMIC DNA]</scope>
    <source>
        <strain evidence="5">NBRC 102407</strain>
    </source>
</reference>
<dbReference type="PANTHER" id="PTHR37423">
    <property type="entry name" value="SOLUBLE LYTIC MUREIN TRANSGLYCOSYLASE-RELATED"/>
    <property type="match status" value="1"/>
</dbReference>
<dbReference type="InterPro" id="IPR023346">
    <property type="entry name" value="Lysozyme-like_dom_sf"/>
</dbReference>
<organism evidence="4 5">
    <name type="scientific">Zoogloea oryzae</name>
    <dbReference type="NCBI Taxonomy" id="310767"/>
    <lineage>
        <taxon>Bacteria</taxon>
        <taxon>Pseudomonadati</taxon>
        <taxon>Pseudomonadota</taxon>
        <taxon>Betaproteobacteria</taxon>
        <taxon>Rhodocyclales</taxon>
        <taxon>Zoogloeaceae</taxon>
        <taxon>Zoogloea</taxon>
    </lineage>
</organism>
<comment type="similarity">
    <text evidence="1">Belongs to the transglycosylase Slt family.</text>
</comment>
<dbReference type="Proteomes" id="UP001157167">
    <property type="component" value="Unassembled WGS sequence"/>
</dbReference>
<dbReference type="PANTHER" id="PTHR37423:SF2">
    <property type="entry name" value="MEMBRANE-BOUND LYTIC MUREIN TRANSGLYCOSYLASE C"/>
    <property type="match status" value="1"/>
</dbReference>
<protein>
    <recommendedName>
        <fullName evidence="3">Transglycosylase SLT domain-containing protein</fullName>
    </recommendedName>
</protein>
<sequence>MRCAHRGADGATFGCHRRPGRRGEGLTMNQRVGIDVQANIQGVQQAANTTAAGVDNIGKSAGRASVRIKDLEKNVIALIQRLDQLGKAGGKGFGVPGRMMPGAPSGPGVAPAPLVPLPVPVVPHAPMHPPMAPSRLGAGYGYNFGRFAHAGINQSLSGLGQMAGTPGAASVLSGGLRFGLQGMLFAGLGASISALVKGHEIATHEAHTIDFLKRQLGDVGVNFNTLRDMNRGASAGFGLSSVESATYARQFARGGNLRGMSGLQDELRNAYGFSRAYGMDPGAGVGFFSSMRGIRVTIDETSSKRLAATLAESIEKGGNAAQAQEVMAAVQQFATSMARQTLTMPNLEAFAGGISSLTRLKLPGLDAQGAGSLLMQADQAMRQGGAKGEASLNVAYSALSQANPGISAFGAKAMMGLGLFGTGKDLASSPWGRMTGFKSTGSMTNFEAVRNLIKANYGDKPEVFAASLQGFFGLNEQQAAVMAGFTPDQLGGIARMTKRRGIDFGKINSAGMQSLASVAAARNMGDLLPTIHSVRDRKDIGEADRKALKAALDTGDFGKVQDTLTDILSRADQEMSEGKKSLEVQKQMETALARLGDGLIPATNMIRDGVGRLVNVFAGDSEEARAYTAERKRLKDQADFEDTLKGQVERGEISPETANKILRRDTGWKGAAIDDALLDAVRKTESGGNRLAVSKAGAKGPYQLMDDTAKRFGVLNPFDEASARKGASDYLNLLHRRYKGDMRNTLMAYNWGEGNMDAWLKTRRGLKGQAMPTETQQYADKVLRNMGGNVADYDPGAAARRARAGKPEPVDVRSSVEVTLRDPQGRPIAPSAIASGRRVPVPEGREG</sequence>
<dbReference type="EMBL" id="BSPX01000002">
    <property type="protein sequence ID" value="GLT20911.1"/>
    <property type="molecule type" value="Genomic_DNA"/>
</dbReference>
<evidence type="ECO:0000256" key="1">
    <source>
        <dbReference type="ARBA" id="ARBA00007734"/>
    </source>
</evidence>
<name>A0ABQ6F7Y8_9RHOO</name>
<comment type="caution">
    <text evidence="4">The sequence shown here is derived from an EMBL/GenBank/DDBJ whole genome shotgun (WGS) entry which is preliminary data.</text>
</comment>
<feature type="domain" description="Transglycosylase SLT" evidence="3">
    <location>
        <begin position="672"/>
        <end position="769"/>
    </location>
</feature>
<evidence type="ECO:0000313" key="5">
    <source>
        <dbReference type="Proteomes" id="UP001157167"/>
    </source>
</evidence>
<proteinExistence type="inferred from homology"/>
<feature type="region of interest" description="Disordered" evidence="2">
    <location>
        <begin position="799"/>
        <end position="847"/>
    </location>
</feature>
<evidence type="ECO:0000313" key="4">
    <source>
        <dbReference type="EMBL" id="GLT20911.1"/>
    </source>
</evidence>
<evidence type="ECO:0000256" key="2">
    <source>
        <dbReference type="SAM" id="MobiDB-lite"/>
    </source>
</evidence>
<dbReference type="InterPro" id="IPR008258">
    <property type="entry name" value="Transglycosylase_SLT_dom_1"/>
</dbReference>
<dbReference type="CDD" id="cd00254">
    <property type="entry name" value="LT-like"/>
    <property type="match status" value="1"/>
</dbReference>
<dbReference type="Pfam" id="PF01464">
    <property type="entry name" value="SLT"/>
    <property type="match status" value="1"/>
</dbReference>
<gene>
    <name evidence="4" type="ORF">GCM10007933_03630</name>
</gene>
<dbReference type="Gene3D" id="1.10.530.10">
    <property type="match status" value="1"/>
</dbReference>